<protein>
    <recommendedName>
        <fullName evidence="6">Anoctamin</fullName>
    </recommendedName>
</protein>
<feature type="domain" description="Anoctamin transmembrane" evidence="8">
    <location>
        <begin position="212"/>
        <end position="656"/>
    </location>
</feature>
<keyword evidence="4 6" id="KW-1133">Transmembrane helix</keyword>
<evidence type="ECO:0000256" key="1">
    <source>
        <dbReference type="ARBA" id="ARBA00004141"/>
    </source>
</evidence>
<dbReference type="InterPro" id="IPR049452">
    <property type="entry name" value="Anoctamin_TM"/>
</dbReference>
<evidence type="ECO:0000256" key="5">
    <source>
        <dbReference type="ARBA" id="ARBA00023136"/>
    </source>
</evidence>
<dbReference type="Proteomes" id="UP000694888">
    <property type="component" value="Unplaced"/>
</dbReference>
<comment type="subcellular location">
    <subcellularLocation>
        <location evidence="1 6">Membrane</location>
        <topology evidence="1 6">Multi-pass membrane protein</topology>
    </subcellularLocation>
</comment>
<evidence type="ECO:0000256" key="6">
    <source>
        <dbReference type="RuleBase" id="RU280814"/>
    </source>
</evidence>
<evidence type="ECO:0000256" key="2">
    <source>
        <dbReference type="ARBA" id="ARBA00009671"/>
    </source>
</evidence>
<feature type="transmembrane region" description="Helical" evidence="6">
    <location>
        <begin position="623"/>
        <end position="643"/>
    </location>
</feature>
<evidence type="ECO:0000256" key="3">
    <source>
        <dbReference type="ARBA" id="ARBA00022692"/>
    </source>
</evidence>
<feature type="transmembrane region" description="Helical" evidence="6">
    <location>
        <begin position="577"/>
        <end position="603"/>
    </location>
</feature>
<accession>A0ABM0JLS4</accession>
<keyword evidence="3 6" id="KW-0812">Transmembrane</keyword>
<feature type="transmembrane region" description="Helical" evidence="6">
    <location>
        <begin position="535"/>
        <end position="556"/>
    </location>
</feature>
<evidence type="ECO:0000259" key="8">
    <source>
        <dbReference type="Pfam" id="PF04547"/>
    </source>
</evidence>
<comment type="similarity">
    <text evidence="2 6">Belongs to the anoctamin family.</text>
</comment>
<feature type="transmembrane region" description="Helical" evidence="6">
    <location>
        <begin position="374"/>
        <end position="395"/>
    </location>
</feature>
<feature type="transmembrane region" description="Helical" evidence="6">
    <location>
        <begin position="252"/>
        <end position="272"/>
    </location>
</feature>
<evidence type="ECO:0000256" key="4">
    <source>
        <dbReference type="ARBA" id="ARBA00022989"/>
    </source>
</evidence>
<dbReference type="GeneID" id="101850164"/>
<proteinExistence type="inferred from homology"/>
<feature type="transmembrane region" description="Helical" evidence="6">
    <location>
        <begin position="415"/>
        <end position="438"/>
    </location>
</feature>
<dbReference type="PANTHER" id="PTHR12308:SF74">
    <property type="entry name" value="ANOCTAMIN"/>
    <property type="match status" value="1"/>
</dbReference>
<organism evidence="9 10">
    <name type="scientific">Aplysia californica</name>
    <name type="common">California sea hare</name>
    <dbReference type="NCBI Taxonomy" id="6500"/>
    <lineage>
        <taxon>Eukaryota</taxon>
        <taxon>Metazoa</taxon>
        <taxon>Spiralia</taxon>
        <taxon>Lophotrochozoa</taxon>
        <taxon>Mollusca</taxon>
        <taxon>Gastropoda</taxon>
        <taxon>Heterobranchia</taxon>
        <taxon>Euthyneura</taxon>
        <taxon>Tectipleura</taxon>
        <taxon>Aplysiida</taxon>
        <taxon>Aplysioidea</taxon>
        <taxon>Aplysiidae</taxon>
        <taxon>Aplysia</taxon>
    </lineage>
</organism>
<keyword evidence="5 6" id="KW-0472">Membrane</keyword>
<evidence type="ECO:0000256" key="7">
    <source>
        <dbReference type="SAM" id="MobiDB-lite"/>
    </source>
</evidence>
<dbReference type="PANTHER" id="PTHR12308">
    <property type="entry name" value="ANOCTAMIN"/>
    <property type="match status" value="1"/>
</dbReference>
<dbReference type="InterPro" id="IPR007632">
    <property type="entry name" value="Anoctamin"/>
</dbReference>
<sequence>MESEANQDITHKSAAFSPSNGSQEQTIFSTFEPLVILEFKPKSKQAAQEWLTAKLQAPRTERGAELIVKTNTSENSKETILYIGATTERLLIGAEEMKIQKTYRDGSLRDISLTDLDNFNNSEDLDRFLTTAEKQRVILKGMESLRASEEETFIPGYPKNSLYPGKSIIKKYLSRNIVSNLFPLHEEEKLKRLGDEWYTMKNYFKTQPIEKIQEYFGVKIALYFSFLGIYSISLVPPAVIGVIYFFSPSSMYREATFAVFNLIWSTVFLEGWKRYCNSLCFKWGTVDSSVSFSHSFEEPRADYYGTMGRNLVTGNPEPVYPKWKRVLKFYLVTLPIISFCLTVAFFTMLAYFWAEAWMKKNAPQNLGIITTMNNLLPTIGYAVVIGILNNIYRTIAVKLNKYENHRLQSSYDNHLIVKLILFEFVNCFICLFYVAFYLRDRALLKTFLGTLLVTQQIVGQFQEAMVPFFFMQRRQKQVDKALRKAEGSAAVTKEVTESDQDVDKMYKKQAALEGMMDKWPGSNDEYLEMYIQFGYVYLFSSAFPLAALWAMLNNFIEVRSDSFKMCRVFQRPFVEKANSIGAWQPAFEVIGLISVITNCALIGMDPEVQKLLPSDMSAVNMVLIFVAAEHIVLAIKASIALLIPDVPKWVILQIAKQEYAAKQALRKQMSEDSCNSKFMMKRMVEAALKKKVVLDAFSRRSTVFRNDSQSAVKEPL</sequence>
<keyword evidence="9" id="KW-1185">Reference proteome</keyword>
<dbReference type="RefSeq" id="XP_005096665.1">
    <property type="nucleotide sequence ID" value="XM_005096608.3"/>
</dbReference>
<dbReference type="Pfam" id="PF04547">
    <property type="entry name" value="Anoctamin"/>
    <property type="match status" value="1"/>
</dbReference>
<feature type="transmembrane region" description="Helical" evidence="6">
    <location>
        <begin position="220"/>
        <end position="246"/>
    </location>
</feature>
<feature type="region of interest" description="Disordered" evidence="7">
    <location>
        <begin position="1"/>
        <end position="23"/>
    </location>
</feature>
<name>A0ABM0JLS4_APLCA</name>
<reference evidence="10" key="1">
    <citation type="submission" date="2025-08" db="UniProtKB">
        <authorList>
            <consortium name="RefSeq"/>
        </authorList>
    </citation>
    <scope>IDENTIFICATION</scope>
</reference>
<gene>
    <name evidence="10" type="primary">LOC101850164</name>
</gene>
<feature type="transmembrane region" description="Helical" evidence="6">
    <location>
        <begin position="329"/>
        <end position="354"/>
    </location>
</feature>
<evidence type="ECO:0000313" key="10">
    <source>
        <dbReference type="RefSeq" id="XP_005096665.1"/>
    </source>
</evidence>
<evidence type="ECO:0000313" key="9">
    <source>
        <dbReference type="Proteomes" id="UP000694888"/>
    </source>
</evidence>